<gene>
    <name evidence="2" type="ORF">PHMEG_00037111</name>
</gene>
<feature type="compositionally biased region" description="Basic and acidic residues" evidence="1">
    <location>
        <begin position="37"/>
        <end position="53"/>
    </location>
</feature>
<proteinExistence type="predicted"/>
<protein>
    <submittedName>
        <fullName evidence="2">Uncharacterized protein</fullName>
    </submittedName>
</protein>
<accession>A0A225UK28</accession>
<evidence type="ECO:0000313" key="2">
    <source>
        <dbReference type="EMBL" id="OWY93484.1"/>
    </source>
</evidence>
<dbReference type="OrthoDB" id="121277at2759"/>
<sequence length="81" mass="9184">GFHRESQEDVKVKEEHGEEVSTNAGSTEASLNTARSTDQRSMERISADRHEADLDQDPDLEESLGFLSRPPRRSLRISMRT</sequence>
<feature type="compositionally biased region" description="Basic and acidic residues" evidence="1">
    <location>
        <begin position="1"/>
        <end position="19"/>
    </location>
</feature>
<evidence type="ECO:0000313" key="3">
    <source>
        <dbReference type="Proteomes" id="UP000198211"/>
    </source>
</evidence>
<dbReference type="EMBL" id="NBNE01016003">
    <property type="protein sequence ID" value="OWY93484.1"/>
    <property type="molecule type" value="Genomic_DNA"/>
</dbReference>
<feature type="region of interest" description="Disordered" evidence="1">
    <location>
        <begin position="1"/>
        <end position="81"/>
    </location>
</feature>
<comment type="caution">
    <text evidence="2">The sequence shown here is derived from an EMBL/GenBank/DDBJ whole genome shotgun (WGS) entry which is preliminary data.</text>
</comment>
<name>A0A225UK28_9STRA</name>
<dbReference type="AlphaFoldDB" id="A0A225UK28"/>
<dbReference type="Proteomes" id="UP000198211">
    <property type="component" value="Unassembled WGS sequence"/>
</dbReference>
<feature type="compositionally biased region" description="Polar residues" evidence="1">
    <location>
        <begin position="20"/>
        <end position="36"/>
    </location>
</feature>
<keyword evidence="3" id="KW-1185">Reference proteome</keyword>
<feature type="non-terminal residue" evidence="2">
    <location>
        <position position="1"/>
    </location>
</feature>
<organism evidence="2 3">
    <name type="scientific">Phytophthora megakarya</name>
    <dbReference type="NCBI Taxonomy" id="4795"/>
    <lineage>
        <taxon>Eukaryota</taxon>
        <taxon>Sar</taxon>
        <taxon>Stramenopiles</taxon>
        <taxon>Oomycota</taxon>
        <taxon>Peronosporomycetes</taxon>
        <taxon>Peronosporales</taxon>
        <taxon>Peronosporaceae</taxon>
        <taxon>Phytophthora</taxon>
    </lineage>
</organism>
<reference evidence="3" key="1">
    <citation type="submission" date="2017-03" db="EMBL/GenBank/DDBJ databases">
        <title>Phytopthora megakarya and P. palmivora, two closely related causual agents of cacao black pod achieved similar genome size and gene model numbers by different mechanisms.</title>
        <authorList>
            <person name="Ali S."/>
            <person name="Shao J."/>
            <person name="Larry D.J."/>
            <person name="Kronmiller B."/>
            <person name="Shen D."/>
            <person name="Strem M.D."/>
            <person name="Melnick R.L."/>
            <person name="Guiltinan M.J."/>
            <person name="Tyler B.M."/>
            <person name="Meinhardt L.W."/>
            <person name="Bailey B.A."/>
        </authorList>
    </citation>
    <scope>NUCLEOTIDE SEQUENCE [LARGE SCALE GENOMIC DNA]</scope>
    <source>
        <strain evidence="3">zdho120</strain>
    </source>
</reference>
<evidence type="ECO:0000256" key="1">
    <source>
        <dbReference type="SAM" id="MobiDB-lite"/>
    </source>
</evidence>